<protein>
    <submittedName>
        <fullName evidence="4">Starvation-inducible DNA-binding protein</fullName>
    </submittedName>
</protein>
<dbReference type="EMBL" id="FOBB01000001">
    <property type="protein sequence ID" value="SEK83636.1"/>
    <property type="molecule type" value="Genomic_DNA"/>
</dbReference>
<dbReference type="Gene3D" id="1.20.1260.10">
    <property type="match status" value="1"/>
</dbReference>
<dbReference type="PANTHER" id="PTHR42932:SF3">
    <property type="entry name" value="DNA PROTECTION DURING STARVATION PROTEIN"/>
    <property type="match status" value="1"/>
</dbReference>
<dbReference type="PRINTS" id="PR01346">
    <property type="entry name" value="HELNAPAPROT"/>
</dbReference>
<dbReference type="PANTHER" id="PTHR42932">
    <property type="entry name" value="GENERAL STRESS PROTEIN 20U"/>
    <property type="match status" value="1"/>
</dbReference>
<evidence type="ECO:0000256" key="2">
    <source>
        <dbReference type="RuleBase" id="RU003875"/>
    </source>
</evidence>
<dbReference type="AlphaFoldDB" id="A0A1H7KAZ6"/>
<dbReference type="PROSITE" id="PS00819">
    <property type="entry name" value="DPS_2"/>
    <property type="match status" value="1"/>
</dbReference>
<dbReference type="InterPro" id="IPR012347">
    <property type="entry name" value="Ferritin-like"/>
</dbReference>
<organism evidence="4 5">
    <name type="scientific">Chitinophaga rupis</name>
    <dbReference type="NCBI Taxonomy" id="573321"/>
    <lineage>
        <taxon>Bacteria</taxon>
        <taxon>Pseudomonadati</taxon>
        <taxon>Bacteroidota</taxon>
        <taxon>Chitinophagia</taxon>
        <taxon>Chitinophagales</taxon>
        <taxon>Chitinophagaceae</taxon>
        <taxon>Chitinophaga</taxon>
    </lineage>
</organism>
<keyword evidence="4" id="KW-0238">DNA-binding</keyword>
<evidence type="ECO:0000313" key="4">
    <source>
        <dbReference type="EMBL" id="SEK83636.1"/>
    </source>
</evidence>
<dbReference type="STRING" id="573321.SAMN04488505_101981"/>
<gene>
    <name evidence="4" type="ORF">SAMN04488505_101981</name>
</gene>
<dbReference type="RefSeq" id="WP_238386491.1">
    <property type="nucleotide sequence ID" value="NZ_FOBB01000001.1"/>
</dbReference>
<dbReference type="PIRSF" id="PIRSF005900">
    <property type="entry name" value="Dps"/>
    <property type="match status" value="1"/>
</dbReference>
<dbReference type="SUPFAM" id="SSF47240">
    <property type="entry name" value="Ferritin-like"/>
    <property type="match status" value="1"/>
</dbReference>
<dbReference type="Pfam" id="PF00210">
    <property type="entry name" value="Ferritin"/>
    <property type="match status" value="1"/>
</dbReference>
<proteinExistence type="inferred from homology"/>
<dbReference type="GO" id="GO:0008199">
    <property type="term" value="F:ferric iron binding"/>
    <property type="evidence" value="ECO:0007669"/>
    <property type="project" value="InterPro"/>
</dbReference>
<dbReference type="InterPro" id="IPR023188">
    <property type="entry name" value="DPS_DNA-bd_CS"/>
</dbReference>
<dbReference type="CDD" id="cd01043">
    <property type="entry name" value="DPS"/>
    <property type="match status" value="1"/>
</dbReference>
<dbReference type="GO" id="GO:0003677">
    <property type="term" value="F:DNA binding"/>
    <property type="evidence" value="ECO:0007669"/>
    <property type="project" value="UniProtKB-KW"/>
</dbReference>
<evidence type="ECO:0000259" key="3">
    <source>
        <dbReference type="Pfam" id="PF00210"/>
    </source>
</evidence>
<evidence type="ECO:0000256" key="1">
    <source>
        <dbReference type="ARBA" id="ARBA00009497"/>
    </source>
</evidence>
<sequence length="171" mass="19965">MTTMTAKATTEKHKEMKANIGISEKNLQAVALELNKCLADLMVLYTKTRNYHWNIEGSNFMEMHKFYENQYEELAEAIDAMAERIRALGHYAEGRLSDFLKLTSLVEQEYTNDQQVQLGHLLDDHETIIRNLRRLIDELDEKYKDKGTSDFLTGLLTSHEKTAWMIRSYLK</sequence>
<dbReference type="InterPro" id="IPR009078">
    <property type="entry name" value="Ferritin-like_SF"/>
</dbReference>
<dbReference type="InterPro" id="IPR002177">
    <property type="entry name" value="DPS_DNA-bd"/>
</dbReference>
<dbReference type="GO" id="GO:0016722">
    <property type="term" value="F:oxidoreductase activity, acting on metal ions"/>
    <property type="evidence" value="ECO:0007669"/>
    <property type="project" value="InterPro"/>
</dbReference>
<dbReference type="InterPro" id="IPR008331">
    <property type="entry name" value="Ferritin_DPS_dom"/>
</dbReference>
<keyword evidence="5" id="KW-1185">Reference proteome</keyword>
<dbReference type="Proteomes" id="UP000198984">
    <property type="component" value="Unassembled WGS sequence"/>
</dbReference>
<feature type="domain" description="Ferritin/DPS" evidence="3">
    <location>
        <begin position="33"/>
        <end position="171"/>
    </location>
</feature>
<comment type="similarity">
    <text evidence="1 2">Belongs to the Dps family.</text>
</comment>
<accession>A0A1H7KAZ6</accession>
<evidence type="ECO:0000313" key="5">
    <source>
        <dbReference type="Proteomes" id="UP000198984"/>
    </source>
</evidence>
<reference evidence="4 5" key="1">
    <citation type="submission" date="2016-10" db="EMBL/GenBank/DDBJ databases">
        <authorList>
            <person name="de Groot N.N."/>
        </authorList>
    </citation>
    <scope>NUCLEOTIDE SEQUENCE [LARGE SCALE GENOMIC DNA]</scope>
    <source>
        <strain evidence="4 5">DSM 21039</strain>
    </source>
</reference>
<name>A0A1H7KAZ6_9BACT</name>